<dbReference type="Proteomes" id="UP000886800">
    <property type="component" value="Unassembled WGS sequence"/>
</dbReference>
<comment type="caution">
    <text evidence="1">The sequence shown here is derived from an EMBL/GenBank/DDBJ whole genome shotgun (WGS) entry which is preliminary data.</text>
</comment>
<dbReference type="Pfam" id="PF07722">
    <property type="entry name" value="Peptidase_C26"/>
    <property type="match status" value="1"/>
</dbReference>
<keyword evidence="1" id="KW-0378">Hydrolase</keyword>
<evidence type="ECO:0000313" key="2">
    <source>
        <dbReference type="Proteomes" id="UP000886800"/>
    </source>
</evidence>
<accession>A0A9D1WRB2</accession>
<dbReference type="CDD" id="cd01745">
    <property type="entry name" value="GATase1_2"/>
    <property type="match status" value="1"/>
</dbReference>
<dbReference type="PANTHER" id="PTHR43235">
    <property type="entry name" value="GLUTAMINE AMIDOTRANSFERASE PB2B2.05-RELATED"/>
    <property type="match status" value="1"/>
</dbReference>
<evidence type="ECO:0000313" key="1">
    <source>
        <dbReference type="EMBL" id="HIX65631.1"/>
    </source>
</evidence>
<reference evidence="1" key="2">
    <citation type="submission" date="2021-04" db="EMBL/GenBank/DDBJ databases">
        <authorList>
            <person name="Gilroy R."/>
        </authorList>
    </citation>
    <scope>NUCLEOTIDE SEQUENCE</scope>
    <source>
        <strain evidence="1">CHK188-5543</strain>
    </source>
</reference>
<dbReference type="AlphaFoldDB" id="A0A9D1WRB2"/>
<dbReference type="InterPro" id="IPR044668">
    <property type="entry name" value="PuuD-like"/>
</dbReference>
<gene>
    <name evidence="1" type="ORF">H9736_05215</name>
</gene>
<protein>
    <submittedName>
        <fullName evidence="1">Gamma-glutamyl-gamma-aminobutyrate hydrolase family protein</fullName>
    </submittedName>
</protein>
<reference evidence="1" key="1">
    <citation type="journal article" date="2021" name="PeerJ">
        <title>Extensive microbial diversity within the chicken gut microbiome revealed by metagenomics and culture.</title>
        <authorList>
            <person name="Gilroy R."/>
            <person name="Ravi A."/>
            <person name="Getino M."/>
            <person name="Pursley I."/>
            <person name="Horton D.L."/>
            <person name="Alikhan N.F."/>
            <person name="Baker D."/>
            <person name="Gharbi K."/>
            <person name="Hall N."/>
            <person name="Watson M."/>
            <person name="Adriaenssens E.M."/>
            <person name="Foster-Nyarko E."/>
            <person name="Jarju S."/>
            <person name="Secka A."/>
            <person name="Antonio M."/>
            <person name="Oren A."/>
            <person name="Chaudhuri R.R."/>
            <person name="La Ragione R."/>
            <person name="Hildebrand F."/>
            <person name="Pallen M.J."/>
        </authorList>
    </citation>
    <scope>NUCLEOTIDE SEQUENCE</scope>
    <source>
        <strain evidence="1">CHK188-5543</strain>
    </source>
</reference>
<organism evidence="1 2">
    <name type="scientific">Candidatus Anaerotruncus excrementipullorum</name>
    <dbReference type="NCBI Taxonomy" id="2838465"/>
    <lineage>
        <taxon>Bacteria</taxon>
        <taxon>Bacillati</taxon>
        <taxon>Bacillota</taxon>
        <taxon>Clostridia</taxon>
        <taxon>Eubacteriales</taxon>
        <taxon>Oscillospiraceae</taxon>
        <taxon>Anaerotruncus</taxon>
    </lineage>
</organism>
<dbReference type="GO" id="GO:0005829">
    <property type="term" value="C:cytosol"/>
    <property type="evidence" value="ECO:0007669"/>
    <property type="project" value="TreeGrafter"/>
</dbReference>
<dbReference type="PANTHER" id="PTHR43235:SF1">
    <property type="entry name" value="GLUTAMINE AMIDOTRANSFERASE PB2B2.05-RELATED"/>
    <property type="match status" value="1"/>
</dbReference>
<dbReference type="SUPFAM" id="SSF52317">
    <property type="entry name" value="Class I glutamine amidotransferase-like"/>
    <property type="match status" value="1"/>
</dbReference>
<dbReference type="EMBL" id="DXES01000118">
    <property type="protein sequence ID" value="HIX65631.1"/>
    <property type="molecule type" value="Genomic_DNA"/>
</dbReference>
<dbReference type="GO" id="GO:0016811">
    <property type="term" value="F:hydrolase activity, acting on carbon-nitrogen (but not peptide) bonds, in linear amides"/>
    <property type="evidence" value="ECO:0007669"/>
    <property type="project" value="InterPro"/>
</dbReference>
<proteinExistence type="predicted"/>
<dbReference type="PROSITE" id="PS51273">
    <property type="entry name" value="GATASE_TYPE_1"/>
    <property type="match status" value="1"/>
</dbReference>
<sequence>MNQKSAVIGVMPLWDAQRESYWMVPGYLQGLEQQGAVPLMLPLTDAPRELDYFLESCDGFLLTGGQDLDPAQYGQQDTGLCGETCPLRDRMDRYILTQAVERGKAVLGICRGLQLMNAAYGGTLYQDLPTQHPSPVSHQMKPPYDRAAHQVALVEGTPLQQLLGVSSCGVNSYHHQGIDRLAAAFRPMAQAPDGLVEGIYMPHKPFVWAVQWHPEFSYRTDGNSQKLFQAFVQAARGERL</sequence>
<name>A0A9D1WRB2_9FIRM</name>
<dbReference type="InterPro" id="IPR029062">
    <property type="entry name" value="Class_I_gatase-like"/>
</dbReference>
<dbReference type="InterPro" id="IPR011697">
    <property type="entry name" value="Peptidase_C26"/>
</dbReference>
<dbReference type="Gene3D" id="3.40.50.880">
    <property type="match status" value="1"/>
</dbReference>